<feature type="compositionally biased region" description="Basic and acidic residues" evidence="1">
    <location>
        <begin position="140"/>
        <end position="171"/>
    </location>
</feature>
<feature type="compositionally biased region" description="Polar residues" evidence="1">
    <location>
        <begin position="364"/>
        <end position="380"/>
    </location>
</feature>
<evidence type="ECO:0000256" key="1">
    <source>
        <dbReference type="SAM" id="MobiDB-lite"/>
    </source>
</evidence>
<evidence type="ECO:0000313" key="2">
    <source>
        <dbReference type="EMBL" id="KAI1618001.1"/>
    </source>
</evidence>
<gene>
    <name evidence="2" type="ORF">EDD36DRAFT_18752</name>
</gene>
<name>A0AAN6E4T8_9EURO</name>
<evidence type="ECO:0000313" key="3">
    <source>
        <dbReference type="Proteomes" id="UP001203852"/>
    </source>
</evidence>
<proteinExistence type="predicted"/>
<keyword evidence="3" id="KW-1185">Reference proteome</keyword>
<dbReference type="AlphaFoldDB" id="A0AAN6E4T8"/>
<comment type="caution">
    <text evidence="2">The sequence shown here is derived from an EMBL/GenBank/DDBJ whole genome shotgun (WGS) entry which is preliminary data.</text>
</comment>
<dbReference type="PANTHER" id="PTHR39609:SF1">
    <property type="entry name" value="RFEG"/>
    <property type="match status" value="1"/>
</dbReference>
<reference evidence="2" key="1">
    <citation type="journal article" date="2022" name="bioRxiv">
        <title>Deciphering the potential niche of two novel black yeast fungi from a biological soil crust based on their genomes, phenotypes, and melanin regulation.</title>
        <authorList>
            <consortium name="DOE Joint Genome Institute"/>
            <person name="Carr E.C."/>
            <person name="Barton Q."/>
            <person name="Grambo S."/>
            <person name="Sullivan M."/>
            <person name="Renfro C.M."/>
            <person name="Kuo A."/>
            <person name="Pangilinan J."/>
            <person name="Lipzen A."/>
            <person name="Keymanesh K."/>
            <person name="Savage E."/>
            <person name="Barry K."/>
            <person name="Grigoriev I.V."/>
            <person name="Riekhof W.R."/>
            <person name="Harris S.S."/>
        </authorList>
    </citation>
    <scope>NUCLEOTIDE SEQUENCE</scope>
    <source>
        <strain evidence="2">JF 03-4F</strain>
    </source>
</reference>
<feature type="compositionally biased region" description="Basic and acidic residues" evidence="1">
    <location>
        <begin position="1"/>
        <end position="87"/>
    </location>
</feature>
<feature type="region of interest" description="Disordered" evidence="1">
    <location>
        <begin position="240"/>
        <end position="430"/>
    </location>
</feature>
<feature type="compositionally biased region" description="Basic and acidic residues" evidence="1">
    <location>
        <begin position="95"/>
        <end position="109"/>
    </location>
</feature>
<feature type="compositionally biased region" description="Basic and acidic residues" evidence="1">
    <location>
        <begin position="302"/>
        <end position="312"/>
    </location>
</feature>
<organism evidence="2 3">
    <name type="scientific">Exophiala viscosa</name>
    <dbReference type="NCBI Taxonomy" id="2486360"/>
    <lineage>
        <taxon>Eukaryota</taxon>
        <taxon>Fungi</taxon>
        <taxon>Dikarya</taxon>
        <taxon>Ascomycota</taxon>
        <taxon>Pezizomycotina</taxon>
        <taxon>Eurotiomycetes</taxon>
        <taxon>Chaetothyriomycetidae</taxon>
        <taxon>Chaetothyriales</taxon>
        <taxon>Herpotrichiellaceae</taxon>
        <taxon>Exophiala</taxon>
    </lineage>
</organism>
<dbReference type="EMBL" id="MU404350">
    <property type="protein sequence ID" value="KAI1618001.1"/>
    <property type="molecule type" value="Genomic_DNA"/>
</dbReference>
<feature type="region of interest" description="Disordered" evidence="1">
    <location>
        <begin position="1"/>
        <end position="176"/>
    </location>
</feature>
<sequence>MSRYADDPEYRRDSRRREHRSERDHGHRERVEPARDRRTMDDRIPRDTRMEDVMDTRMDTRIDPRMASRIDPRDARIDPRMDVRTEPRASTATRIDPRAGRGMDGRSAEPDGLGQIFRDPVTGEYYREVSQVPSRSPYPPRDERGYDDPPPRRQPVDAPMGRERESLRPELNEYFCPGDGIDREVIQHEICKYLGQDATCRPGRNPADGRSGYLVKAYRPFTTAMEQSLRDDTIKWQRERERRARQGQSRGTPYSVWTENRPKDRVGSYADMQARQERERQSRYPGEMDLDEDDAYGPRSQRQRDPDPRDVRSMTGGRVPVPVTSGYAPEPGYPASYTISSTRDPYVPGQPAYYGADREPRTFGGNTPPTVTRAGQSTAYVQPGGGYPVRTGSSTSSSIPAPYGGGDPRREMMGGGGYPPSGYTDSRRHR</sequence>
<dbReference type="PANTHER" id="PTHR39609">
    <property type="entry name" value="RFEG-RELATED"/>
    <property type="match status" value="1"/>
</dbReference>
<dbReference type="Proteomes" id="UP001203852">
    <property type="component" value="Unassembled WGS sequence"/>
</dbReference>
<protein>
    <submittedName>
        <fullName evidence="2">Uncharacterized protein</fullName>
    </submittedName>
</protein>
<accession>A0AAN6E4T8</accession>